<dbReference type="Pfam" id="PF00619">
    <property type="entry name" value="CARD"/>
    <property type="match status" value="1"/>
</dbReference>
<dbReference type="OMA" id="NDSDGTW"/>
<keyword evidence="4" id="KW-0677">Repeat</keyword>
<dbReference type="GeneID" id="115157481"/>
<evidence type="ECO:0000259" key="12">
    <source>
        <dbReference type="PROSITE" id="PS50209"/>
    </source>
</evidence>
<evidence type="ECO:0000256" key="5">
    <source>
        <dbReference type="ARBA" id="ARBA00022741"/>
    </source>
</evidence>
<dbReference type="RefSeq" id="XP_029561619.1">
    <property type="nucleotide sequence ID" value="XM_029705759.1"/>
</dbReference>
<dbReference type="InterPro" id="IPR041267">
    <property type="entry name" value="NLRP_HD2"/>
</dbReference>
<dbReference type="RefSeq" id="XP_029561623.1">
    <property type="nucleotide sequence ID" value="XM_029705763.1"/>
</dbReference>
<dbReference type="InterPro" id="IPR011029">
    <property type="entry name" value="DEATH-like_dom_sf"/>
</dbReference>
<protein>
    <submittedName>
        <fullName evidence="14">NACHT, LRR and PYD domains-containing protein 3-like</fullName>
    </submittedName>
</protein>
<dbReference type="RefSeq" id="XP_029561620.1">
    <property type="nucleotide sequence ID" value="XM_029705760.1"/>
</dbReference>
<dbReference type="SUPFAM" id="SSF52540">
    <property type="entry name" value="P-loop containing nucleoside triphosphate hydrolases"/>
    <property type="match status" value="1"/>
</dbReference>
<keyword evidence="2" id="KW-0963">Cytoplasm</keyword>
<keyword evidence="8" id="KW-0391">Immunity</keyword>
<keyword evidence="3" id="KW-0399">Innate immunity</keyword>
<reference evidence="14" key="1">
    <citation type="submission" date="2025-08" db="UniProtKB">
        <authorList>
            <consortium name="Ensembl"/>
        </authorList>
    </citation>
    <scope>IDENTIFICATION</scope>
</reference>
<dbReference type="Pfam" id="PF05729">
    <property type="entry name" value="NACHT"/>
    <property type="match status" value="1"/>
</dbReference>
<evidence type="ECO:0000256" key="8">
    <source>
        <dbReference type="ARBA" id="ARBA00022859"/>
    </source>
</evidence>
<evidence type="ECO:0000256" key="3">
    <source>
        <dbReference type="ARBA" id="ARBA00022588"/>
    </source>
</evidence>
<dbReference type="Pfam" id="PF17776">
    <property type="entry name" value="NLRC4_HD2"/>
    <property type="match status" value="1"/>
</dbReference>
<dbReference type="InterPro" id="IPR033516">
    <property type="entry name" value="CARD8/ASC/NALP1_CARD"/>
</dbReference>
<evidence type="ECO:0000256" key="9">
    <source>
        <dbReference type="ARBA" id="ARBA00023198"/>
    </source>
</evidence>
<keyword evidence="6" id="KW-0067">ATP-binding</keyword>
<evidence type="ECO:0000256" key="1">
    <source>
        <dbReference type="ARBA" id="ARBA00004110"/>
    </source>
</evidence>
<dbReference type="Pfam" id="PF14484">
    <property type="entry name" value="FISNA"/>
    <property type="match status" value="1"/>
</dbReference>
<sequence>MESSEHNAELVDEHRSQLIQRVTTVMPIADKLLAEGMIHEEMYSNISAARTDEDKMRELFKALHSGGNKVKSAFLSMLRENEPNLVQDLEFHIKQGDQQENKSTTSLKYKEFIRGEYATVQEYNSLPGEHVKLDDRYTEPLIIQKHRLQREREEEIRSRGQNFYLLMDQRDSETYKSTKVERLFDPDEHGDIQRTVILQGHSGTGKSFTTQKIMSDWAFGRLYKDRFDFVFHLRCKELNQASENKSLMDLLNYNQSSSSMMKQVLCQSPERVLFLVDGFDELKFSLDVPKDSLSRDPWTHCSPEVTLSGLIQKQILPESFLLVTTRSTALDKLNRVVKNPVRCAEILGFSKEGVEEYFQRFFKKEQHSQQAYDSVRKNETLFTACFIPVICWIICTVYREQFYEGTEMIQSLETTTSIFVEFVATLLKHHCQDLGQSDLTILQRLGKLAEKGTEEQQVLFDHDSVSQTVSDPSKVPFLCKFLQKKRVSQTTMYSFMHLSFQEFFTALSYMLLGDEEAQGKVRELLSKVRSGPLHCHLLPTVQFLFGIANKEVAKRLEEKSISCSQGIWTQLKHFILEVIEKGKEDQIVRRTMQLFTFHCLYELHADDFVKEAMKTYTDINMSGSPLKKTDCWVLMYCLQHCKSIECLELSGCNLTAENMKILLPALQKCKALVLQVDGLANDDLDDLLTALGEGKSLELDLRKNNFSDEKVQDLLVALAKHKTRKVQIGVKSITSNTTDKLMFLISKVHGVLDLIKLHCCGNVTLSGQLQKDGVRAPQIVLWLKVAEMKMLCDSIRTSGYSLTGVKLRVWRAADEDNQHAFIYPTDKCRLTLHIDRPLRCGIEREGLQTALCSIELFLNGDDVFDWRRILHLLQTLKDRPEWDEHADELISLLHSQTSLEGIDLLVSSLTERCAASVVSLSQACSNLKDIILQVNGFLLDEGIQCLRESKRHPDCQLLLLGRRCRKLADQCSEEKDKRLSCNDNVLLALHGESFIEIVLRHGKESGIDDTWNGNEINIDDMWNGNKLEINNTWNVNGNDIDGTWNGNENDSDGTWNGNENDSDGTWNGNESDSDGTWNGNESDRPRDDIKCKGCCVVG</sequence>
<reference evidence="14" key="2">
    <citation type="submission" date="2025-09" db="UniProtKB">
        <authorList>
            <consortium name="Ensembl"/>
        </authorList>
    </citation>
    <scope>IDENTIFICATION</scope>
</reference>
<dbReference type="Gene3D" id="3.80.10.10">
    <property type="entry name" value="Ribonuclease Inhibitor"/>
    <property type="match status" value="1"/>
</dbReference>
<dbReference type="RefSeq" id="XP_029561622.1">
    <property type="nucleotide sequence ID" value="XM_029705762.1"/>
</dbReference>
<dbReference type="PANTHER" id="PTHR45690">
    <property type="entry name" value="NACHT, LRR AND PYD DOMAINS-CONTAINING PROTEIN 12"/>
    <property type="match status" value="1"/>
</dbReference>
<evidence type="ECO:0000259" key="13">
    <source>
        <dbReference type="PROSITE" id="PS50837"/>
    </source>
</evidence>
<keyword evidence="5" id="KW-0547">Nucleotide-binding</keyword>
<evidence type="ECO:0000256" key="11">
    <source>
        <dbReference type="SAM" id="MobiDB-lite"/>
    </source>
</evidence>
<evidence type="ECO:0000256" key="6">
    <source>
        <dbReference type="ARBA" id="ARBA00022840"/>
    </source>
</evidence>
<dbReference type="RefSeq" id="XP_029561624.1">
    <property type="nucleotide sequence ID" value="XM_029705764.1"/>
</dbReference>
<dbReference type="InterPro" id="IPR029495">
    <property type="entry name" value="NACHT-assoc"/>
</dbReference>
<proteinExistence type="predicted"/>
<dbReference type="PANTHER" id="PTHR45690:SF19">
    <property type="entry name" value="NACHT, LRR AND PYD DOMAINS-CONTAINING PROTEIN 3"/>
    <property type="match status" value="1"/>
</dbReference>
<keyword evidence="10" id="KW-1271">Inflammasome</keyword>
<dbReference type="InterPro" id="IPR027417">
    <property type="entry name" value="P-loop_NTPase"/>
</dbReference>
<dbReference type="InterPro" id="IPR007111">
    <property type="entry name" value="NACHT_NTPase"/>
</dbReference>
<evidence type="ECO:0000313" key="14">
    <source>
        <dbReference type="Ensembl" id="ENSSTUP00000071628.1"/>
    </source>
</evidence>
<dbReference type="RefSeq" id="XP_029561618.1">
    <property type="nucleotide sequence ID" value="XM_029705758.1"/>
</dbReference>
<feature type="domain" description="NACHT" evidence="13">
    <location>
        <begin position="194"/>
        <end position="329"/>
    </location>
</feature>
<dbReference type="Gene3D" id="1.10.533.10">
    <property type="entry name" value="Death Domain, Fas"/>
    <property type="match status" value="1"/>
</dbReference>
<dbReference type="PROSITE" id="PS50209">
    <property type="entry name" value="CARD"/>
    <property type="match status" value="1"/>
</dbReference>
<name>A0A674BK44_SALTR</name>
<organism evidence="14 15">
    <name type="scientific">Salmo trutta</name>
    <name type="common">Brown trout</name>
    <dbReference type="NCBI Taxonomy" id="8032"/>
    <lineage>
        <taxon>Eukaryota</taxon>
        <taxon>Metazoa</taxon>
        <taxon>Chordata</taxon>
        <taxon>Craniata</taxon>
        <taxon>Vertebrata</taxon>
        <taxon>Euteleostomi</taxon>
        <taxon>Actinopterygii</taxon>
        <taxon>Neopterygii</taxon>
        <taxon>Teleostei</taxon>
        <taxon>Protacanthopterygii</taxon>
        <taxon>Salmoniformes</taxon>
        <taxon>Salmonidae</taxon>
        <taxon>Salmoninae</taxon>
        <taxon>Salmo</taxon>
    </lineage>
</organism>
<dbReference type="SUPFAM" id="SSF47986">
    <property type="entry name" value="DEATH domain"/>
    <property type="match status" value="1"/>
</dbReference>
<dbReference type="PROSITE" id="PS50837">
    <property type="entry name" value="NACHT"/>
    <property type="match status" value="1"/>
</dbReference>
<dbReference type="GO" id="GO:0042981">
    <property type="term" value="P:regulation of apoptotic process"/>
    <property type="evidence" value="ECO:0007669"/>
    <property type="project" value="InterPro"/>
</dbReference>
<dbReference type="GO" id="GO:0006954">
    <property type="term" value="P:inflammatory response"/>
    <property type="evidence" value="ECO:0007669"/>
    <property type="project" value="UniProtKB-KW"/>
</dbReference>
<dbReference type="OrthoDB" id="120976at2759"/>
<dbReference type="GO" id="GO:0061702">
    <property type="term" value="C:canonical inflammasome complex"/>
    <property type="evidence" value="ECO:0007669"/>
    <property type="project" value="UniProtKB-SubCell"/>
</dbReference>
<dbReference type="GO" id="GO:0005524">
    <property type="term" value="F:ATP binding"/>
    <property type="evidence" value="ECO:0007669"/>
    <property type="project" value="UniProtKB-KW"/>
</dbReference>
<dbReference type="SMART" id="SM01288">
    <property type="entry name" value="FISNA"/>
    <property type="match status" value="1"/>
</dbReference>
<dbReference type="InterPro" id="IPR050637">
    <property type="entry name" value="NLRP_innate_immun_reg"/>
</dbReference>
<evidence type="ECO:0000256" key="7">
    <source>
        <dbReference type="ARBA" id="ARBA00022843"/>
    </source>
</evidence>
<evidence type="ECO:0000256" key="2">
    <source>
        <dbReference type="ARBA" id="ARBA00022490"/>
    </source>
</evidence>
<feature type="region of interest" description="Disordered" evidence="11">
    <location>
        <begin position="1040"/>
        <end position="1084"/>
    </location>
</feature>
<dbReference type="GeneTree" id="ENSGT00940000159520"/>
<evidence type="ECO:0000313" key="15">
    <source>
        <dbReference type="Proteomes" id="UP000472277"/>
    </source>
</evidence>
<comment type="subcellular location">
    <subcellularLocation>
        <location evidence="1">Inflammasome</location>
    </subcellularLocation>
</comment>
<feature type="domain" description="CARD" evidence="12">
    <location>
        <begin position="3"/>
        <end position="93"/>
    </location>
</feature>
<feature type="compositionally biased region" description="Polar residues" evidence="11">
    <location>
        <begin position="1044"/>
        <end position="1080"/>
    </location>
</feature>
<dbReference type="Gene3D" id="3.40.50.300">
    <property type="entry name" value="P-loop containing nucleotide triphosphate hydrolases"/>
    <property type="match status" value="1"/>
</dbReference>
<dbReference type="Ensembl" id="ENSSTUT00000076020.1">
    <property type="protein sequence ID" value="ENSSTUP00000071628.1"/>
    <property type="gene ID" value="ENSSTUG00000031317.1"/>
</dbReference>
<keyword evidence="7" id="KW-0832">Ubl conjugation</keyword>
<dbReference type="Proteomes" id="UP000472277">
    <property type="component" value="Chromosome 21"/>
</dbReference>
<dbReference type="InterPro" id="IPR032675">
    <property type="entry name" value="LRR_dom_sf"/>
</dbReference>
<dbReference type="AlphaFoldDB" id="A0A674BK44"/>
<dbReference type="FunFam" id="1.10.533.10:FF:000013">
    <property type="entry name" value="Apoptosis-associated speck-like protein containing a CARD"/>
    <property type="match status" value="1"/>
</dbReference>
<gene>
    <name evidence="14" type="primary">LOC115157481</name>
</gene>
<dbReference type="CDD" id="cd08330">
    <property type="entry name" value="CARD_ASC_NALP1"/>
    <property type="match status" value="1"/>
</dbReference>
<dbReference type="KEGG" id="stru:115157481"/>
<keyword evidence="9" id="KW-0395">Inflammatory response</keyword>
<dbReference type="GO" id="GO:0045087">
    <property type="term" value="P:innate immune response"/>
    <property type="evidence" value="ECO:0007669"/>
    <property type="project" value="UniProtKB-KW"/>
</dbReference>
<dbReference type="RefSeq" id="XP_029561625.1">
    <property type="nucleotide sequence ID" value="XM_029705765.1"/>
</dbReference>
<dbReference type="InterPro" id="IPR001315">
    <property type="entry name" value="CARD"/>
</dbReference>
<dbReference type="InParanoid" id="A0A674BK44"/>
<evidence type="ECO:0000256" key="4">
    <source>
        <dbReference type="ARBA" id="ARBA00022737"/>
    </source>
</evidence>
<evidence type="ECO:0000256" key="10">
    <source>
        <dbReference type="ARBA" id="ARBA00023233"/>
    </source>
</evidence>
<dbReference type="SUPFAM" id="SSF52047">
    <property type="entry name" value="RNI-like"/>
    <property type="match status" value="1"/>
</dbReference>
<keyword evidence="15" id="KW-1185">Reference proteome</keyword>
<accession>A0A674BK44</accession>